<gene>
    <name evidence="6" type="ORF">Pla110_10200</name>
</gene>
<name>A0A518CJA6_9PLAN</name>
<evidence type="ECO:0000313" key="6">
    <source>
        <dbReference type="EMBL" id="QDU79312.1"/>
    </source>
</evidence>
<dbReference type="OrthoDB" id="225269at2"/>
<dbReference type="AlphaFoldDB" id="A0A518CJA6"/>
<dbReference type="Gene3D" id="1.10.760.10">
    <property type="entry name" value="Cytochrome c-like domain"/>
    <property type="match status" value="1"/>
</dbReference>
<dbReference type="EMBL" id="CP036281">
    <property type="protein sequence ID" value="QDU79312.1"/>
    <property type="molecule type" value="Genomic_DNA"/>
</dbReference>
<sequence length="999" mass="112282">MRPTLNPALSIGLLRSLCTLCLFALLALPLVAQDSEPLPPEEAAEKMSVPEGFNVSLFAAEPDVVQPIAFTIDHRGRLWVVECLSYPEWSDKKQDRIVILEDTDGDGTFDDRKVFWDQGVNLSGIEVGFGGVWVCSTPNFLFIADADQNDEPDGEPVVLLDGWDAKSSRHNVFNGLTWGPDGWLYGLNGILSKSLVGKPGTPETKRDQLDCGVWRYHPTKQEFEVVAHGTTNPWGLDFDQYGQMFITNCVIKHLWHIVPGAHYERMFGVDVTPHTYELIESVADHIHWGGGNWTSSRDGEGKHDSAGGGHAHAGAMVYQGDNWPEEYRNKLYTLNIHGRRANQDILEPEGSTYSAHHGEDMLFSGDPWFRGLELKYGPDGAVYITDWNDTGECHDYINTQKQTGRIFKVSYGDLKSEPVNLSEKTDAELVELHTRPNNWYAQHARQLLQERAALGELSSQAEIIEALWNQFHESTAVPMKLRSLWTIHVLGGVNDQKITELLRSPEEWLRSWAIRLAMDDRYVTSDLLSRFIQLAEQEESPRVRLELASALQRMPRPYRWMIAPYLLNRAQDQEDPYLPLMIWYGINEAIEQYPQQGVDLISLTELPQVRELIARQLANEPALYEKLANSSYDIVRLDLLRGIQTALLGQKQVEKPAAWDQVRKRMATSNNPEIELLTTLLSLQFGIPEAAGELRTLISNQEQPQENRETALTALTLQQNPELVAVLLQLLDEETMRGPALVSLAAFENEAIPSEILSRFTKMPLVDQQKAIGTLTSRPDYALKLLDAMEKEEIERNALSAFYVRQILSHKQENLTKRLEEVWGTIGQTDEAKQEQIDSLTKLFTADNISNADASHGRLLFKLNCANCHQLFGEGSKVGPELTGSQRRNSEYLIQNMVTPNALVGKDFQMTTFSTTEGRVVSGIIISEENDIITLQTPTEKLTLSTEDVEDRKTSSLSLMPEGLLKSLSEQDTLDLVSYLQSENQVPLPEGAASEPAAE</sequence>
<dbReference type="InterPro" id="IPR036909">
    <property type="entry name" value="Cyt_c-like_dom_sf"/>
</dbReference>
<feature type="domain" description="Cytochrome c" evidence="5">
    <location>
        <begin position="852"/>
        <end position="984"/>
    </location>
</feature>
<dbReference type="InterPro" id="IPR016024">
    <property type="entry name" value="ARM-type_fold"/>
</dbReference>
<dbReference type="InterPro" id="IPR011041">
    <property type="entry name" value="Quinoprot_gluc/sorb_DH_b-prop"/>
</dbReference>
<dbReference type="NCBIfam" id="TIGR02604">
    <property type="entry name" value="Piru_Ver_Nterm"/>
    <property type="match status" value="1"/>
</dbReference>
<keyword evidence="7" id="KW-1185">Reference proteome</keyword>
<organism evidence="6 7">
    <name type="scientific">Polystyrenella longa</name>
    <dbReference type="NCBI Taxonomy" id="2528007"/>
    <lineage>
        <taxon>Bacteria</taxon>
        <taxon>Pseudomonadati</taxon>
        <taxon>Planctomycetota</taxon>
        <taxon>Planctomycetia</taxon>
        <taxon>Planctomycetales</taxon>
        <taxon>Planctomycetaceae</taxon>
        <taxon>Polystyrenella</taxon>
    </lineage>
</organism>
<evidence type="ECO:0000313" key="7">
    <source>
        <dbReference type="Proteomes" id="UP000317178"/>
    </source>
</evidence>
<reference evidence="6 7" key="1">
    <citation type="submission" date="2019-02" db="EMBL/GenBank/DDBJ databases">
        <title>Deep-cultivation of Planctomycetes and their phenomic and genomic characterization uncovers novel biology.</title>
        <authorList>
            <person name="Wiegand S."/>
            <person name="Jogler M."/>
            <person name="Boedeker C."/>
            <person name="Pinto D."/>
            <person name="Vollmers J."/>
            <person name="Rivas-Marin E."/>
            <person name="Kohn T."/>
            <person name="Peeters S.H."/>
            <person name="Heuer A."/>
            <person name="Rast P."/>
            <person name="Oberbeckmann S."/>
            <person name="Bunk B."/>
            <person name="Jeske O."/>
            <person name="Meyerdierks A."/>
            <person name="Storesund J.E."/>
            <person name="Kallscheuer N."/>
            <person name="Luecker S."/>
            <person name="Lage O.M."/>
            <person name="Pohl T."/>
            <person name="Merkel B.J."/>
            <person name="Hornburger P."/>
            <person name="Mueller R.-W."/>
            <person name="Bruemmer F."/>
            <person name="Labrenz M."/>
            <person name="Spormann A.M."/>
            <person name="Op den Camp H."/>
            <person name="Overmann J."/>
            <person name="Amann R."/>
            <person name="Jetten M.S.M."/>
            <person name="Mascher T."/>
            <person name="Medema M.H."/>
            <person name="Devos D.P."/>
            <person name="Kaster A.-K."/>
            <person name="Ovreas L."/>
            <person name="Rohde M."/>
            <person name="Galperin M.Y."/>
            <person name="Jogler C."/>
        </authorList>
    </citation>
    <scope>NUCLEOTIDE SEQUENCE [LARGE SCALE GENOMIC DNA]</scope>
    <source>
        <strain evidence="6 7">Pla110</strain>
    </source>
</reference>
<dbReference type="PANTHER" id="PTHR33546:SF1">
    <property type="entry name" value="LARGE, MULTIFUNCTIONAL SECRETED PROTEIN"/>
    <property type="match status" value="1"/>
</dbReference>
<evidence type="ECO:0000256" key="1">
    <source>
        <dbReference type="ARBA" id="ARBA00022617"/>
    </source>
</evidence>
<dbReference type="RefSeq" id="WP_144993817.1">
    <property type="nucleotide sequence ID" value="NZ_CP036281.1"/>
</dbReference>
<dbReference type="InterPro" id="IPR013427">
    <property type="entry name" value="Haem-bd_dom_put"/>
</dbReference>
<evidence type="ECO:0000259" key="5">
    <source>
        <dbReference type="PROSITE" id="PS51007"/>
    </source>
</evidence>
<dbReference type="Pfam" id="PF00034">
    <property type="entry name" value="Cytochrom_C"/>
    <property type="match status" value="1"/>
</dbReference>
<proteinExistence type="predicted"/>
<dbReference type="KEGG" id="plon:Pla110_10200"/>
<dbReference type="Gene3D" id="1.25.10.10">
    <property type="entry name" value="Leucine-rich Repeat Variant"/>
    <property type="match status" value="1"/>
</dbReference>
<dbReference type="InterPro" id="IPR055557">
    <property type="entry name" value="DUF7133"/>
</dbReference>
<dbReference type="InterPro" id="IPR011989">
    <property type="entry name" value="ARM-like"/>
</dbReference>
<dbReference type="InterPro" id="IPR013428">
    <property type="entry name" value="Membrane-bound_put_N"/>
</dbReference>
<dbReference type="Gene3D" id="2.120.10.30">
    <property type="entry name" value="TolB, C-terminal domain"/>
    <property type="match status" value="1"/>
</dbReference>
<evidence type="ECO:0000256" key="3">
    <source>
        <dbReference type="ARBA" id="ARBA00023004"/>
    </source>
</evidence>
<dbReference type="SUPFAM" id="SSF48371">
    <property type="entry name" value="ARM repeat"/>
    <property type="match status" value="1"/>
</dbReference>
<keyword evidence="3 4" id="KW-0408">Iron</keyword>
<dbReference type="NCBIfam" id="TIGR02603">
    <property type="entry name" value="CxxCH_TIGR02603"/>
    <property type="match status" value="1"/>
</dbReference>
<dbReference type="SUPFAM" id="SSF46626">
    <property type="entry name" value="Cytochrome c"/>
    <property type="match status" value="1"/>
</dbReference>
<dbReference type="PROSITE" id="PS51007">
    <property type="entry name" value="CYTC"/>
    <property type="match status" value="1"/>
</dbReference>
<dbReference type="PANTHER" id="PTHR33546">
    <property type="entry name" value="LARGE, MULTIFUNCTIONAL SECRETED PROTEIN-RELATED"/>
    <property type="match status" value="1"/>
</dbReference>
<protein>
    <submittedName>
        <fullName evidence="6">Cytochrome c</fullName>
    </submittedName>
</protein>
<dbReference type="SUPFAM" id="SSF50952">
    <property type="entry name" value="Soluble quinoprotein glucose dehydrogenase"/>
    <property type="match status" value="1"/>
</dbReference>
<dbReference type="GO" id="GO:0009055">
    <property type="term" value="F:electron transfer activity"/>
    <property type="evidence" value="ECO:0007669"/>
    <property type="project" value="InterPro"/>
</dbReference>
<accession>A0A518CJA6</accession>
<keyword evidence="2 4" id="KW-0479">Metal-binding</keyword>
<dbReference type="GO" id="GO:0046872">
    <property type="term" value="F:metal ion binding"/>
    <property type="evidence" value="ECO:0007669"/>
    <property type="project" value="UniProtKB-KW"/>
</dbReference>
<dbReference type="Proteomes" id="UP000317178">
    <property type="component" value="Chromosome"/>
</dbReference>
<dbReference type="InterPro" id="IPR009056">
    <property type="entry name" value="Cyt_c-like_dom"/>
</dbReference>
<evidence type="ECO:0000256" key="4">
    <source>
        <dbReference type="PROSITE-ProRule" id="PRU00433"/>
    </source>
</evidence>
<dbReference type="Pfam" id="PF23500">
    <property type="entry name" value="DUF7133"/>
    <property type="match status" value="1"/>
</dbReference>
<keyword evidence="1 4" id="KW-0349">Heme</keyword>
<evidence type="ECO:0000256" key="2">
    <source>
        <dbReference type="ARBA" id="ARBA00022723"/>
    </source>
</evidence>
<dbReference type="GO" id="GO:0020037">
    <property type="term" value="F:heme binding"/>
    <property type="evidence" value="ECO:0007669"/>
    <property type="project" value="InterPro"/>
</dbReference>
<dbReference type="InterPro" id="IPR011042">
    <property type="entry name" value="6-blade_b-propeller_TolB-like"/>
</dbReference>